<dbReference type="InterPro" id="IPR003593">
    <property type="entry name" value="AAA+_ATPase"/>
</dbReference>
<dbReference type="PANTHER" id="PTHR46411">
    <property type="entry name" value="FAMILY ATPASE, PUTATIVE-RELATED"/>
    <property type="match status" value="1"/>
</dbReference>
<dbReference type="Gene3D" id="3.40.50.300">
    <property type="entry name" value="P-loop containing nucleotide triphosphate hydrolases"/>
    <property type="match status" value="1"/>
</dbReference>
<dbReference type="PANTHER" id="PTHR46411:SF3">
    <property type="entry name" value="AAA+ ATPASE DOMAIN-CONTAINING PROTEIN"/>
    <property type="match status" value="1"/>
</dbReference>
<gene>
    <name evidence="2" type="ORF">IWZ03DRAFT_416886</name>
</gene>
<dbReference type="Pfam" id="PF23232">
    <property type="entry name" value="AAA_lid_13"/>
    <property type="match status" value="1"/>
</dbReference>
<dbReference type="SUPFAM" id="SSF52540">
    <property type="entry name" value="P-loop containing nucleoside triphosphate hydrolases"/>
    <property type="match status" value="1"/>
</dbReference>
<dbReference type="InterPro" id="IPR054289">
    <property type="entry name" value="DUF7025"/>
</dbReference>
<dbReference type="Pfam" id="PF22942">
    <property type="entry name" value="DUF7025"/>
    <property type="match status" value="1"/>
</dbReference>
<dbReference type="CDD" id="cd19481">
    <property type="entry name" value="RecA-like_protease"/>
    <property type="match status" value="1"/>
</dbReference>
<dbReference type="InterPro" id="IPR027417">
    <property type="entry name" value="P-loop_NTPase"/>
</dbReference>
<proteinExistence type="predicted"/>
<dbReference type="Proteomes" id="UP001363622">
    <property type="component" value="Unassembled WGS sequence"/>
</dbReference>
<name>A0ABR1KD18_9PEZI</name>
<keyword evidence="2" id="KW-0378">Hydrolase</keyword>
<evidence type="ECO:0000313" key="2">
    <source>
        <dbReference type="EMBL" id="KAK7512687.1"/>
    </source>
</evidence>
<dbReference type="EMBL" id="JBBPHU010000010">
    <property type="protein sequence ID" value="KAK7512687.1"/>
    <property type="molecule type" value="Genomic_DNA"/>
</dbReference>
<evidence type="ECO:0000259" key="1">
    <source>
        <dbReference type="SMART" id="SM00382"/>
    </source>
</evidence>
<dbReference type="InterPro" id="IPR003959">
    <property type="entry name" value="ATPase_AAA_core"/>
</dbReference>
<accession>A0ABR1KD18</accession>
<dbReference type="Pfam" id="PF00004">
    <property type="entry name" value="AAA"/>
    <property type="match status" value="1"/>
</dbReference>
<dbReference type="GO" id="GO:0016787">
    <property type="term" value="F:hydrolase activity"/>
    <property type="evidence" value="ECO:0007669"/>
    <property type="project" value="UniProtKB-KW"/>
</dbReference>
<evidence type="ECO:0000313" key="3">
    <source>
        <dbReference type="Proteomes" id="UP001363622"/>
    </source>
</evidence>
<dbReference type="SMART" id="SM00382">
    <property type="entry name" value="AAA"/>
    <property type="match status" value="1"/>
</dbReference>
<protein>
    <submittedName>
        <fullName evidence="2">P-loop containing nucleoside triphosphate hydrolase protein</fullName>
    </submittedName>
</protein>
<feature type="domain" description="AAA+ ATPase" evidence="1">
    <location>
        <begin position="407"/>
        <end position="534"/>
    </location>
</feature>
<comment type="caution">
    <text evidence="2">The sequence shown here is derived from an EMBL/GenBank/DDBJ whole genome shotgun (WGS) entry which is preliminary data.</text>
</comment>
<keyword evidence="3" id="KW-1185">Reference proteome</keyword>
<sequence length="633" mass="72775">MSERAKEAGKEGGPHAEEVKRIKRVDQYFDYRTFTEKQRTSAKPQKKEHKKGLVLIVQRHINEKGRLAGTDVAITSPALATVLEELNPDVDSLEQLDPPVADPDLFYHSRHRLKERLQIEQSKENRDDAIITALVAALEYIQADHGETVGNMDRLLARSEITWELLWALFIPGRLVYHYHEMTQQRQLLRFRKMLRRVDFETRLSYWRLDCDMVVFDGEKFGLTKVDYFRVYEYPGAQKITDLILYPLEFVENKDAIFDHAVARGKRYHGIREARYMECDGPAIREILNKDLKPKRFTFPAFGRAMIDAKGFRTFEPNATYNYNVYKQLGSDIDDEMYAICSPIVMGFTFGMKQWGGLGMDYCREIQWGSEAFRDLVLDETKKKLVHALVTQHRSSTFDDIVVGKGKGLIGLLCGRPGCGKTLTVEAISEETRKPLYSVSAGELGTNPADVDTRLTEVLELAKRWGAVLLLDEADVFLQRRSDSDIVRNALVSIFLRQLEYYKGILVLTTNRIGAFDDAFESRIHFSLHYPDLNEDSRKQLWRSFLNRLKRVSQLQVSIDAAQINELAKHDLNGRQIKNLISNSLSMALHEESSALRIDHVRTSLNVLWDWRKAVEQELPTETAAMLVTKAAY</sequence>
<reference evidence="2 3" key="1">
    <citation type="submission" date="2024-04" db="EMBL/GenBank/DDBJ databases">
        <title>Phyllosticta paracitricarpa is synonymous to the EU quarantine fungus P. citricarpa based on phylogenomic analyses.</title>
        <authorList>
            <consortium name="Lawrence Berkeley National Laboratory"/>
            <person name="Van Ingen-Buijs V.A."/>
            <person name="Van Westerhoven A.C."/>
            <person name="Haridas S."/>
            <person name="Skiadas P."/>
            <person name="Martin F."/>
            <person name="Groenewald J.Z."/>
            <person name="Crous P.W."/>
            <person name="Seidl M.F."/>
        </authorList>
    </citation>
    <scope>NUCLEOTIDE SEQUENCE [LARGE SCALE GENOMIC DNA]</scope>
    <source>
        <strain evidence="2 3">CBS 123371</strain>
    </source>
</reference>
<dbReference type="InterPro" id="IPR056599">
    <property type="entry name" value="AAA_lid_fung"/>
</dbReference>
<organism evidence="2 3">
    <name type="scientific">Phyllosticta citriasiana</name>
    <dbReference type="NCBI Taxonomy" id="595635"/>
    <lineage>
        <taxon>Eukaryota</taxon>
        <taxon>Fungi</taxon>
        <taxon>Dikarya</taxon>
        <taxon>Ascomycota</taxon>
        <taxon>Pezizomycotina</taxon>
        <taxon>Dothideomycetes</taxon>
        <taxon>Dothideomycetes incertae sedis</taxon>
        <taxon>Botryosphaeriales</taxon>
        <taxon>Phyllostictaceae</taxon>
        <taxon>Phyllosticta</taxon>
    </lineage>
</organism>